<keyword evidence="3" id="KW-1185">Reference proteome</keyword>
<organism evidence="2 3">
    <name type="scientific">Mycolicibacterium flavescens</name>
    <name type="common">Mycobacterium flavescens</name>
    <dbReference type="NCBI Taxonomy" id="1776"/>
    <lineage>
        <taxon>Bacteria</taxon>
        <taxon>Bacillati</taxon>
        <taxon>Actinomycetota</taxon>
        <taxon>Actinomycetes</taxon>
        <taxon>Mycobacteriales</taxon>
        <taxon>Mycobacteriaceae</taxon>
        <taxon>Mycolicibacterium</taxon>
    </lineage>
</organism>
<evidence type="ECO:0000313" key="2">
    <source>
        <dbReference type="EMBL" id="ODQ91134.1"/>
    </source>
</evidence>
<dbReference type="InterPro" id="IPR050266">
    <property type="entry name" value="AB_hydrolase_sf"/>
</dbReference>
<dbReference type="SUPFAM" id="SSF53474">
    <property type="entry name" value="alpha/beta-Hydrolases"/>
    <property type="match status" value="1"/>
</dbReference>
<comment type="caution">
    <text evidence="2">The sequence shown here is derived from an EMBL/GenBank/DDBJ whole genome shotgun (WGS) entry which is preliminary data.</text>
</comment>
<reference evidence="3" key="1">
    <citation type="submission" date="2016-09" db="EMBL/GenBank/DDBJ databases">
        <authorList>
            <person name="Greninger A.L."/>
            <person name="Jerome K.R."/>
            <person name="Mcnair B."/>
            <person name="Wallis C."/>
            <person name="Fang F."/>
        </authorList>
    </citation>
    <scope>NUCLEOTIDE SEQUENCE [LARGE SCALE GENOMIC DNA]</scope>
    <source>
        <strain evidence="3">M6</strain>
    </source>
</reference>
<protein>
    <recommendedName>
        <fullName evidence="1">AB hydrolase-1 domain-containing protein</fullName>
    </recommendedName>
</protein>
<accession>A0A1E3RMQ0</accession>
<evidence type="ECO:0000313" key="3">
    <source>
        <dbReference type="Proteomes" id="UP000094053"/>
    </source>
</evidence>
<dbReference type="OrthoDB" id="5513277at2"/>
<dbReference type="Pfam" id="PF12697">
    <property type="entry name" value="Abhydrolase_6"/>
    <property type="match status" value="1"/>
</dbReference>
<dbReference type="PANTHER" id="PTHR43798">
    <property type="entry name" value="MONOACYLGLYCEROL LIPASE"/>
    <property type="match status" value="1"/>
</dbReference>
<dbReference type="GO" id="GO:0003824">
    <property type="term" value="F:catalytic activity"/>
    <property type="evidence" value="ECO:0007669"/>
    <property type="project" value="InterPro"/>
</dbReference>
<dbReference type="RefSeq" id="WP_069412868.1">
    <property type="nucleotide sequence ID" value="NZ_JACKUL010000024.1"/>
</dbReference>
<dbReference type="PRINTS" id="PR00412">
    <property type="entry name" value="EPOXHYDRLASE"/>
</dbReference>
<name>A0A1E3RMQ0_MYCFV</name>
<dbReference type="InterPro" id="IPR000639">
    <property type="entry name" value="Epox_hydrolase-like"/>
</dbReference>
<dbReference type="PANTHER" id="PTHR43798:SF33">
    <property type="entry name" value="HYDROLASE, PUTATIVE (AFU_ORTHOLOGUE AFUA_2G14860)-RELATED"/>
    <property type="match status" value="1"/>
</dbReference>
<dbReference type="AlphaFoldDB" id="A0A1E3RMQ0"/>
<feature type="domain" description="AB hydrolase-1" evidence="1">
    <location>
        <begin position="55"/>
        <end position="292"/>
    </location>
</feature>
<dbReference type="InterPro" id="IPR029058">
    <property type="entry name" value="AB_hydrolase_fold"/>
</dbReference>
<dbReference type="Proteomes" id="UP000094053">
    <property type="component" value="Unassembled WGS sequence"/>
</dbReference>
<proteinExistence type="predicted"/>
<dbReference type="EMBL" id="MIHA01000004">
    <property type="protein sequence ID" value="ODQ91134.1"/>
    <property type="molecule type" value="Genomic_DNA"/>
</dbReference>
<dbReference type="Gene3D" id="3.40.50.1820">
    <property type="entry name" value="alpha/beta hydrolase"/>
    <property type="match status" value="1"/>
</dbReference>
<dbReference type="GO" id="GO:0016020">
    <property type="term" value="C:membrane"/>
    <property type="evidence" value="ECO:0007669"/>
    <property type="project" value="TreeGrafter"/>
</dbReference>
<dbReference type="InterPro" id="IPR000073">
    <property type="entry name" value="AB_hydrolase_1"/>
</dbReference>
<dbReference type="STRING" id="1776.BHQ18_06980"/>
<sequence>MGLSSFRSARARDAYVARYDESLSASSVPITESDVPTSFGRTHVLTAGDRSKPPLVALHGSSSSATAWVPNLPVLTATHCVTMVDAIDEVGKSVASRPTTKSADLVRWLDDVLCACEIQRSAFIGASRGAWIATHYASAHPERVERLALLSPVGIACGTSPRFLIHGLTTIGVWPTERRVWSMLESLVTPATRSALRQPPWRMLNDQFVAGALYFKTSMSNPQPRPWPLHSDCDLRPIASARIPVLVVIGEQETANDGPKSAARLRRQLPQARIEFVADAGHGLAQDRPEVVDKLLGEFLS</sequence>
<gene>
    <name evidence="2" type="ORF">BHQ18_06980</name>
</gene>
<evidence type="ECO:0000259" key="1">
    <source>
        <dbReference type="Pfam" id="PF12697"/>
    </source>
</evidence>